<sequence length="1159" mass="128454">MQGEHQYMNYNTQQLPASTKAQGIQDQFFSSSPQSMLSDSLSRSQNFINGKVRLMTKHPQSSLNMLAKDSSLYGNLIRSSQQQPGSMLNPTPTKGPGFFVDRDIAQNYHSVKEIKSQIQQLKPLQMLQLKRAMQEYEWEKEMARAINRQSRAITNSSLEMRGGEEMRYSSNTMMKQSPSRNLTISRNHQFSNTLGQQQSLLGHTMTGMPIRNMTSSLDFGNDTSQSILMNHTQSSTLLPDIGKYMQQNIQNQANLNQSTSFLNNNTRLMNDSVLIDNSTLMAGGKSNVEQDYYNTSINQGMLQNSLDGMPLYNSNKIQNKRPPLPPPSSQLGQQNIPPSSPKHSILIERLLVSQAMAKQQQQLQLQQQLLLQQQHSLQMQGANYMQANSSPPDLLKFYQPQSPLKLPASFQFTHQQTVDSFPNQHSPIRPTPQTNSFPANTLPQQFSIQQMTNSPQTAQGGYYPQIVNGQSMQGKQMRNSQTLMLDNTLLGNTNNYNTIPQSATNAGDQPIMLFSESILNNNSSIENESKGNTIIGTGATDSIVSSSQYLDPSAQKRGTKNVTVTINEDAISAQKLKQIQKQQSKLNKLHNGTTIKEIDVESSHSATPKRHETKSSSGQMPHLRTLHTNQIDKLDKLFLNDDEMSDFIKKKNMSNPEIKGMLADIKQILQEVKKQKEMGGVRGFAESSIHGGVLSDYDSTSINFQDFKLAPPDSSTKREVHSTKHKRKSDNVIQEERPSEDDSSSERTKKTSKKEKKKHKHHHRKKDKEEVNSPKQMPISQQVIPEEDEEKQKRRKSRDKRKSKIPPANENERKSRSITASPIPKAGSSKALVKVQGKDGSSMILKVNAEANKSSANSVRRSMVLQNQQITDQMDNKTDEGKRKKSSNQRLSRIDAVDVSDRQKSVNGGGSKQGREDAISKQDQSDSASKNSVLTPHKKSNIGINEDASTSTAPKVTQQPPAAVKASEQHTPHAPLTPNASSQVKTVIPHLSSQQVIIPLAQTQPGLVRGSTLFKSQKTNHPSYLERKKTSRNMFAERVLGKFSKQATLKSQATIKSAFKGKEGGGGGGLSNVQNPFSSQKTLFSKNLILATVNQNAPAAPSGRKRFLDYFGEGKEGSKPNATPTNAGAAEAEAKESALKGVAEEESSLHTSEDADIVD</sequence>
<keyword evidence="3" id="KW-1185">Reference proteome</keyword>
<feature type="compositionally biased region" description="Polar residues" evidence="1">
    <location>
        <begin position="925"/>
        <end position="934"/>
    </location>
</feature>
<feature type="compositionally biased region" description="Polar residues" evidence="1">
    <location>
        <begin position="773"/>
        <end position="783"/>
    </location>
</feature>
<evidence type="ECO:0000256" key="1">
    <source>
        <dbReference type="SAM" id="MobiDB-lite"/>
    </source>
</evidence>
<feature type="compositionally biased region" description="Basic residues" evidence="1">
    <location>
        <begin position="793"/>
        <end position="804"/>
    </location>
</feature>
<evidence type="ECO:0000313" key="3">
    <source>
        <dbReference type="Proteomes" id="UP000785679"/>
    </source>
</evidence>
<evidence type="ECO:0000313" key="2">
    <source>
        <dbReference type="EMBL" id="TNV85854.1"/>
    </source>
</evidence>
<dbReference type="Proteomes" id="UP000785679">
    <property type="component" value="Unassembled WGS sequence"/>
</dbReference>
<feature type="region of interest" description="Disordered" evidence="1">
    <location>
        <begin position="707"/>
        <end position="837"/>
    </location>
</feature>
<comment type="caution">
    <text evidence="2">The sequence shown here is derived from an EMBL/GenBank/DDBJ whole genome shotgun (WGS) entry which is preliminary data.</text>
</comment>
<feature type="compositionally biased region" description="Basic and acidic residues" evidence="1">
    <location>
        <begin position="892"/>
        <end position="904"/>
    </location>
</feature>
<feature type="compositionally biased region" description="Basic and acidic residues" evidence="1">
    <location>
        <begin position="913"/>
        <end position="924"/>
    </location>
</feature>
<gene>
    <name evidence="2" type="ORF">FGO68_gene12464</name>
</gene>
<feature type="region of interest" description="Disordered" evidence="1">
    <location>
        <begin position="308"/>
        <end position="340"/>
    </location>
</feature>
<feature type="compositionally biased region" description="Polar residues" evidence="1">
    <location>
        <begin position="851"/>
        <end position="873"/>
    </location>
</feature>
<proteinExistence type="predicted"/>
<feature type="region of interest" description="Disordered" evidence="1">
    <location>
        <begin position="420"/>
        <end position="440"/>
    </location>
</feature>
<feature type="region of interest" description="Disordered" evidence="1">
    <location>
        <begin position="1110"/>
        <end position="1159"/>
    </location>
</feature>
<name>A0A8J8P4U0_HALGN</name>
<organism evidence="2 3">
    <name type="scientific">Halteria grandinella</name>
    <dbReference type="NCBI Taxonomy" id="5974"/>
    <lineage>
        <taxon>Eukaryota</taxon>
        <taxon>Sar</taxon>
        <taxon>Alveolata</taxon>
        <taxon>Ciliophora</taxon>
        <taxon>Intramacronucleata</taxon>
        <taxon>Spirotrichea</taxon>
        <taxon>Stichotrichia</taxon>
        <taxon>Sporadotrichida</taxon>
        <taxon>Halteriidae</taxon>
        <taxon>Halteria</taxon>
    </lineage>
</organism>
<feature type="compositionally biased region" description="Polar residues" evidence="1">
    <location>
        <begin position="947"/>
        <end position="960"/>
    </location>
</feature>
<feature type="compositionally biased region" description="Polar residues" evidence="1">
    <location>
        <begin position="308"/>
        <end position="317"/>
    </location>
</feature>
<dbReference type="AlphaFoldDB" id="A0A8J8P4U0"/>
<feature type="compositionally biased region" description="Basic residues" evidence="1">
    <location>
        <begin position="750"/>
        <end position="766"/>
    </location>
</feature>
<accession>A0A8J8P4U0</accession>
<reference evidence="2" key="1">
    <citation type="submission" date="2019-06" db="EMBL/GenBank/DDBJ databases">
        <authorList>
            <person name="Zheng W."/>
        </authorList>
    </citation>
    <scope>NUCLEOTIDE SEQUENCE</scope>
    <source>
        <strain evidence="2">QDHG01</strain>
    </source>
</reference>
<feature type="region of interest" description="Disordered" evidence="1">
    <location>
        <begin position="851"/>
        <end position="983"/>
    </location>
</feature>
<feature type="compositionally biased region" description="Low complexity" evidence="1">
    <location>
        <begin position="1119"/>
        <end position="1131"/>
    </location>
</feature>
<protein>
    <submittedName>
        <fullName evidence="2">Uncharacterized protein</fullName>
    </submittedName>
</protein>
<feature type="region of interest" description="Disordered" evidence="1">
    <location>
        <begin position="584"/>
        <end position="624"/>
    </location>
</feature>
<dbReference type="EMBL" id="RRYP01001507">
    <property type="protein sequence ID" value="TNV85854.1"/>
    <property type="molecule type" value="Genomic_DNA"/>
</dbReference>